<dbReference type="EMBL" id="VTOU01000007">
    <property type="protein sequence ID" value="TZG24115.1"/>
    <property type="molecule type" value="Genomic_DNA"/>
</dbReference>
<dbReference type="RefSeq" id="WP_149524090.1">
    <property type="nucleotide sequence ID" value="NZ_VTOU01000007.1"/>
</dbReference>
<name>A0A5D9C2J1_9SPHN</name>
<dbReference type="AlphaFoldDB" id="A0A5D9C2J1"/>
<keyword evidence="2" id="KW-1133">Transmembrane helix</keyword>
<accession>A0A5D9C2J1</accession>
<evidence type="ECO:0000256" key="2">
    <source>
        <dbReference type="SAM" id="Phobius"/>
    </source>
</evidence>
<keyword evidence="2" id="KW-0812">Transmembrane</keyword>
<keyword evidence="1" id="KW-0175">Coiled coil</keyword>
<evidence type="ECO:0000313" key="4">
    <source>
        <dbReference type="Proteomes" id="UP000322077"/>
    </source>
</evidence>
<feature type="transmembrane region" description="Helical" evidence="2">
    <location>
        <begin position="6"/>
        <end position="30"/>
    </location>
</feature>
<evidence type="ECO:0000256" key="1">
    <source>
        <dbReference type="SAM" id="Coils"/>
    </source>
</evidence>
<dbReference type="Proteomes" id="UP000322077">
    <property type="component" value="Unassembled WGS sequence"/>
</dbReference>
<sequence>MNFAMTAQWLVPLGSLITAMLGGGLIKVVLDHLRSKRAQTDSVALTLVETLKERVTTLEAEMKRERDACEARISRVEQHSWLVREQAEALDQMRRHQMRNSRQVIVTLLDLLELAPTRISEIVERTRGQLKDIDNSENAEREAFMAARAETLKALAKPTDEDLADVRP</sequence>
<comment type="caution">
    <text evidence="3">The sequence shown here is derived from an EMBL/GenBank/DDBJ whole genome shotgun (WGS) entry which is preliminary data.</text>
</comment>
<keyword evidence="4" id="KW-1185">Reference proteome</keyword>
<feature type="coiled-coil region" evidence="1">
    <location>
        <begin position="48"/>
        <end position="79"/>
    </location>
</feature>
<reference evidence="3 4" key="1">
    <citation type="submission" date="2019-08" db="EMBL/GenBank/DDBJ databases">
        <authorList>
            <person name="Wang G."/>
            <person name="Xu Z."/>
        </authorList>
    </citation>
    <scope>NUCLEOTIDE SEQUENCE [LARGE SCALE GENOMIC DNA]</scope>
    <source>
        <strain evidence="3 4">ZX</strain>
    </source>
</reference>
<organism evidence="3 4">
    <name type="scientific">Sphingomonas montanisoli</name>
    <dbReference type="NCBI Taxonomy" id="2606412"/>
    <lineage>
        <taxon>Bacteria</taxon>
        <taxon>Pseudomonadati</taxon>
        <taxon>Pseudomonadota</taxon>
        <taxon>Alphaproteobacteria</taxon>
        <taxon>Sphingomonadales</taxon>
        <taxon>Sphingomonadaceae</taxon>
        <taxon>Sphingomonas</taxon>
    </lineage>
</organism>
<keyword evidence="2" id="KW-0472">Membrane</keyword>
<protein>
    <submittedName>
        <fullName evidence="3">Uncharacterized protein</fullName>
    </submittedName>
</protein>
<gene>
    <name evidence="3" type="ORF">FYJ91_19975</name>
</gene>
<evidence type="ECO:0000313" key="3">
    <source>
        <dbReference type="EMBL" id="TZG24115.1"/>
    </source>
</evidence>
<proteinExistence type="predicted"/>